<dbReference type="InterPro" id="IPR050595">
    <property type="entry name" value="Bact_response_regulator"/>
</dbReference>
<evidence type="ECO:0000256" key="1">
    <source>
        <dbReference type="ARBA" id="ARBA00022553"/>
    </source>
</evidence>
<dbReference type="Proteomes" id="UP000680067">
    <property type="component" value="Unassembled WGS sequence"/>
</dbReference>
<dbReference type="GO" id="GO:0000160">
    <property type="term" value="P:phosphorelay signal transduction system"/>
    <property type="evidence" value="ECO:0007669"/>
    <property type="project" value="InterPro"/>
</dbReference>
<gene>
    <name evidence="4" type="ORF">KDM89_09945</name>
</gene>
<keyword evidence="1 2" id="KW-0597">Phosphoprotein</keyword>
<dbReference type="SMART" id="SM00448">
    <property type="entry name" value="REC"/>
    <property type="match status" value="1"/>
</dbReference>
<dbReference type="Gene3D" id="3.40.50.2300">
    <property type="match status" value="1"/>
</dbReference>
<comment type="caution">
    <text evidence="4">The sequence shown here is derived from an EMBL/GenBank/DDBJ whole genome shotgun (WGS) entry which is preliminary data.</text>
</comment>
<organism evidence="4 5">
    <name type="scientific">Undibacterium luofuense</name>
    <dbReference type="NCBI Taxonomy" id="2828733"/>
    <lineage>
        <taxon>Bacteria</taxon>
        <taxon>Pseudomonadati</taxon>
        <taxon>Pseudomonadota</taxon>
        <taxon>Betaproteobacteria</taxon>
        <taxon>Burkholderiales</taxon>
        <taxon>Oxalobacteraceae</taxon>
        <taxon>Undibacterium</taxon>
    </lineage>
</organism>
<evidence type="ECO:0000259" key="3">
    <source>
        <dbReference type="PROSITE" id="PS50110"/>
    </source>
</evidence>
<sequence length="132" mass="14556">MKPEELRILLIDDNDITREVLRVVLRGQGYQIVGEAGDGDQGLQMALEQKPDLILLDVMMPQVSGLDILPRIREQLPDTRILLVTGSEDHETLREAARSGIDGFIMKPFRARHITEAVSKVIPGLTSAGDAS</sequence>
<dbReference type="RefSeq" id="WP_212687782.1">
    <property type="nucleotide sequence ID" value="NZ_CAXBSD010000188.1"/>
</dbReference>
<feature type="modified residue" description="4-aspartylphosphate" evidence="2">
    <location>
        <position position="57"/>
    </location>
</feature>
<dbReference type="PROSITE" id="PS50110">
    <property type="entry name" value="RESPONSE_REGULATORY"/>
    <property type="match status" value="1"/>
</dbReference>
<dbReference type="PANTHER" id="PTHR44591">
    <property type="entry name" value="STRESS RESPONSE REGULATOR PROTEIN 1"/>
    <property type="match status" value="1"/>
</dbReference>
<dbReference type="Pfam" id="PF00072">
    <property type="entry name" value="Response_reg"/>
    <property type="match status" value="1"/>
</dbReference>
<dbReference type="InterPro" id="IPR058245">
    <property type="entry name" value="NreC/VraR/RcsB-like_REC"/>
</dbReference>
<name>A0A941DPD0_9BURK</name>
<dbReference type="SUPFAM" id="SSF52172">
    <property type="entry name" value="CheY-like"/>
    <property type="match status" value="1"/>
</dbReference>
<dbReference type="CDD" id="cd17535">
    <property type="entry name" value="REC_NarL-like"/>
    <property type="match status" value="1"/>
</dbReference>
<dbReference type="AlphaFoldDB" id="A0A941DPD0"/>
<evidence type="ECO:0000256" key="2">
    <source>
        <dbReference type="PROSITE-ProRule" id="PRU00169"/>
    </source>
</evidence>
<dbReference type="EMBL" id="JAGSPN010000006">
    <property type="protein sequence ID" value="MBR7782466.1"/>
    <property type="molecule type" value="Genomic_DNA"/>
</dbReference>
<dbReference type="PANTHER" id="PTHR44591:SF3">
    <property type="entry name" value="RESPONSE REGULATORY DOMAIN-CONTAINING PROTEIN"/>
    <property type="match status" value="1"/>
</dbReference>
<dbReference type="InterPro" id="IPR011006">
    <property type="entry name" value="CheY-like_superfamily"/>
</dbReference>
<accession>A0A941DPD0</accession>
<dbReference type="InterPro" id="IPR001789">
    <property type="entry name" value="Sig_transdc_resp-reg_receiver"/>
</dbReference>
<keyword evidence="5" id="KW-1185">Reference proteome</keyword>
<evidence type="ECO:0000313" key="4">
    <source>
        <dbReference type="EMBL" id="MBR7782466.1"/>
    </source>
</evidence>
<reference evidence="4" key="1">
    <citation type="submission" date="2021-04" db="EMBL/GenBank/DDBJ databases">
        <title>novel species isolated from subtropical streams in China.</title>
        <authorList>
            <person name="Lu H."/>
        </authorList>
    </citation>
    <scope>NUCLEOTIDE SEQUENCE</scope>
    <source>
        <strain evidence="4">LFS511W</strain>
    </source>
</reference>
<protein>
    <submittedName>
        <fullName evidence="4">Response regulator transcription factor</fullName>
    </submittedName>
</protein>
<proteinExistence type="predicted"/>
<feature type="domain" description="Response regulatory" evidence="3">
    <location>
        <begin position="7"/>
        <end position="122"/>
    </location>
</feature>
<evidence type="ECO:0000313" key="5">
    <source>
        <dbReference type="Proteomes" id="UP000680067"/>
    </source>
</evidence>